<reference evidence="1" key="1">
    <citation type="submission" date="2021-01" db="EMBL/GenBank/DDBJ databases">
        <title>Whole genome shotgun sequence of Actinoplanes ferrugineus NBRC 15555.</title>
        <authorList>
            <person name="Komaki H."/>
            <person name="Tamura T."/>
        </authorList>
    </citation>
    <scope>NUCLEOTIDE SEQUENCE</scope>
    <source>
        <strain evidence="1">NBRC 15555</strain>
    </source>
</reference>
<evidence type="ECO:0000313" key="2">
    <source>
        <dbReference type="Proteomes" id="UP000598174"/>
    </source>
</evidence>
<gene>
    <name evidence="1" type="ORF">Afe05nite_83760</name>
</gene>
<evidence type="ECO:0000313" key="1">
    <source>
        <dbReference type="EMBL" id="GIE16536.1"/>
    </source>
</evidence>
<sequence length="71" mass="7450">MATNPSAPLRDGWNRTKNWAVAHKDLLYEAGAIGLTILAGAACGCPGADAVERRCAASLLITTTGHTRRSE</sequence>
<comment type="caution">
    <text evidence="1">The sequence shown here is derived from an EMBL/GenBank/DDBJ whole genome shotgun (WGS) entry which is preliminary data.</text>
</comment>
<protein>
    <submittedName>
        <fullName evidence="1">Uncharacterized protein</fullName>
    </submittedName>
</protein>
<keyword evidence="2" id="KW-1185">Reference proteome</keyword>
<proteinExistence type="predicted"/>
<name>A0A919JG18_9ACTN</name>
<dbReference type="RefSeq" id="WP_203822870.1">
    <property type="nucleotide sequence ID" value="NZ_BAAABP010000092.1"/>
</dbReference>
<dbReference type="Proteomes" id="UP000598174">
    <property type="component" value="Unassembled WGS sequence"/>
</dbReference>
<dbReference type="EMBL" id="BOMM01000089">
    <property type="protein sequence ID" value="GIE16536.1"/>
    <property type="molecule type" value="Genomic_DNA"/>
</dbReference>
<organism evidence="1 2">
    <name type="scientific">Paractinoplanes ferrugineus</name>
    <dbReference type="NCBI Taxonomy" id="113564"/>
    <lineage>
        <taxon>Bacteria</taxon>
        <taxon>Bacillati</taxon>
        <taxon>Actinomycetota</taxon>
        <taxon>Actinomycetes</taxon>
        <taxon>Micromonosporales</taxon>
        <taxon>Micromonosporaceae</taxon>
        <taxon>Paractinoplanes</taxon>
    </lineage>
</organism>
<dbReference type="AlphaFoldDB" id="A0A919JG18"/>
<accession>A0A919JG18</accession>